<evidence type="ECO:0000256" key="7">
    <source>
        <dbReference type="ARBA" id="ARBA00022777"/>
    </source>
</evidence>
<dbReference type="SUPFAM" id="SSF158472">
    <property type="entry name" value="HAMP domain-like"/>
    <property type="match status" value="1"/>
</dbReference>
<dbReference type="InterPro" id="IPR036097">
    <property type="entry name" value="HisK_dim/P_sf"/>
</dbReference>
<dbReference type="InterPro" id="IPR005467">
    <property type="entry name" value="His_kinase_dom"/>
</dbReference>
<evidence type="ECO:0000256" key="4">
    <source>
        <dbReference type="ARBA" id="ARBA00022553"/>
    </source>
</evidence>
<comment type="catalytic activity">
    <reaction evidence="1">
        <text>ATP + protein L-histidine = ADP + protein N-phospho-L-histidine.</text>
        <dbReference type="EC" id="2.7.13.3"/>
    </reaction>
</comment>
<accession>A0A7I9Y1U2</accession>
<evidence type="ECO:0000256" key="9">
    <source>
        <dbReference type="ARBA" id="ARBA00023012"/>
    </source>
</evidence>
<dbReference type="InterPro" id="IPR003660">
    <property type="entry name" value="HAMP_dom"/>
</dbReference>
<comment type="subcellular location">
    <subcellularLocation>
        <location evidence="2">Cell membrane</location>
    </subcellularLocation>
</comment>
<evidence type="ECO:0000256" key="10">
    <source>
        <dbReference type="ARBA" id="ARBA00023136"/>
    </source>
</evidence>
<dbReference type="Gene3D" id="6.10.340.10">
    <property type="match status" value="1"/>
</dbReference>
<dbReference type="GO" id="GO:0005886">
    <property type="term" value="C:plasma membrane"/>
    <property type="evidence" value="ECO:0007669"/>
    <property type="project" value="UniProtKB-SubCell"/>
</dbReference>
<sequence>MIPGASPDPPTPTPSLRYRVTLMVLGLLTVLLVILGVVVDVSVGAQARRNLHDRLIAATSRADALALARTPPGQIAAELNGGSVRALLVGPDGATYGDPAISPDTTAGPTVPPPPPWGPPPPPPPAWGPPPPPPPPPPWGPPPPPPRPDATATVVVHPLPTGGRVILVADTTQTTQVTHQLRRLMIGAGVATLLVAALLLVAASRAALRPLDRLTALAKDIATGDRGRRLRPDRPDTELGRAASAFDGMLDALEASERQAQHAAEAAQRAETATRRFLVDAAHELRTPIAGIQAAAEQLAGNAGQDPAGRRQYRRATLLLSDARRAARLVADMLDLSRIDAGLALDVQDVDLAALIEAEADRTAMLAPQLTITRSGPTALVVPADPTRLAQILSNLLDNARRYTPPNGRISIDLRRCAEHATGRELAEVTVTDTGPGIPDDERERIFERLVRLDTARSRDRGGAGLGLPIARALARAHGGDLVCLPHEGGARFQLTLPATAARS</sequence>
<dbReference type="EC" id="2.7.13.3" evidence="3"/>
<dbReference type="RefSeq" id="WP_163759110.1">
    <property type="nucleotide sequence ID" value="NZ_BLKW01000004.1"/>
</dbReference>
<dbReference type="InterPro" id="IPR050428">
    <property type="entry name" value="TCS_sensor_his_kinase"/>
</dbReference>
<dbReference type="AlphaFoldDB" id="A0A7I9Y1U2"/>
<name>A0A7I9Y1U2_9MYCO</name>
<dbReference type="Pfam" id="PF00512">
    <property type="entry name" value="HisKA"/>
    <property type="match status" value="1"/>
</dbReference>
<gene>
    <name evidence="15" type="ORF">MBOT_34110</name>
</gene>
<dbReference type="CDD" id="cd06225">
    <property type="entry name" value="HAMP"/>
    <property type="match status" value="1"/>
</dbReference>
<feature type="transmembrane region" description="Helical" evidence="12">
    <location>
        <begin position="20"/>
        <end position="45"/>
    </location>
</feature>
<dbReference type="Proteomes" id="UP000465361">
    <property type="component" value="Unassembled WGS sequence"/>
</dbReference>
<dbReference type="InterPro" id="IPR003661">
    <property type="entry name" value="HisK_dim/P_dom"/>
</dbReference>
<dbReference type="InterPro" id="IPR036890">
    <property type="entry name" value="HATPase_C_sf"/>
</dbReference>
<dbReference type="Pfam" id="PF02518">
    <property type="entry name" value="HATPase_c"/>
    <property type="match status" value="1"/>
</dbReference>
<dbReference type="PROSITE" id="PS50885">
    <property type="entry name" value="HAMP"/>
    <property type="match status" value="1"/>
</dbReference>
<evidence type="ECO:0000256" key="3">
    <source>
        <dbReference type="ARBA" id="ARBA00012438"/>
    </source>
</evidence>
<keyword evidence="9" id="KW-0902">Two-component regulatory system</keyword>
<dbReference type="SMART" id="SM00387">
    <property type="entry name" value="HATPase_c"/>
    <property type="match status" value="1"/>
</dbReference>
<keyword evidence="4" id="KW-0597">Phosphoprotein</keyword>
<proteinExistence type="predicted"/>
<dbReference type="GO" id="GO:0000155">
    <property type="term" value="F:phosphorelay sensor kinase activity"/>
    <property type="evidence" value="ECO:0007669"/>
    <property type="project" value="InterPro"/>
</dbReference>
<evidence type="ECO:0000256" key="12">
    <source>
        <dbReference type="SAM" id="Phobius"/>
    </source>
</evidence>
<evidence type="ECO:0000256" key="8">
    <source>
        <dbReference type="ARBA" id="ARBA00022989"/>
    </source>
</evidence>
<evidence type="ECO:0000259" key="14">
    <source>
        <dbReference type="PROSITE" id="PS50885"/>
    </source>
</evidence>
<keyword evidence="10 12" id="KW-0472">Membrane</keyword>
<dbReference type="EMBL" id="BLKW01000004">
    <property type="protein sequence ID" value="GFG76046.1"/>
    <property type="molecule type" value="Genomic_DNA"/>
</dbReference>
<keyword evidence="7 15" id="KW-0418">Kinase</keyword>
<keyword evidence="8 12" id="KW-1133">Transmembrane helix</keyword>
<organism evidence="15 16">
    <name type="scientific">Mycobacterium botniense</name>
    <dbReference type="NCBI Taxonomy" id="84962"/>
    <lineage>
        <taxon>Bacteria</taxon>
        <taxon>Bacillati</taxon>
        <taxon>Actinomycetota</taxon>
        <taxon>Actinomycetes</taxon>
        <taxon>Mycobacteriales</taxon>
        <taxon>Mycobacteriaceae</taxon>
        <taxon>Mycobacterium</taxon>
    </lineage>
</organism>
<dbReference type="Gene3D" id="1.10.287.130">
    <property type="match status" value="1"/>
</dbReference>
<dbReference type="SMART" id="SM00304">
    <property type="entry name" value="HAMP"/>
    <property type="match status" value="1"/>
</dbReference>
<evidence type="ECO:0000256" key="1">
    <source>
        <dbReference type="ARBA" id="ARBA00000085"/>
    </source>
</evidence>
<dbReference type="SMART" id="SM00388">
    <property type="entry name" value="HisKA"/>
    <property type="match status" value="1"/>
</dbReference>
<protein>
    <recommendedName>
        <fullName evidence="3">histidine kinase</fullName>
        <ecNumber evidence="3">2.7.13.3</ecNumber>
    </recommendedName>
</protein>
<dbReference type="SUPFAM" id="SSF47384">
    <property type="entry name" value="Homodimeric domain of signal transducing histidine kinase"/>
    <property type="match status" value="1"/>
</dbReference>
<dbReference type="PANTHER" id="PTHR45436:SF5">
    <property type="entry name" value="SENSOR HISTIDINE KINASE TRCS"/>
    <property type="match status" value="1"/>
</dbReference>
<feature type="transmembrane region" description="Helical" evidence="12">
    <location>
        <begin position="184"/>
        <end position="203"/>
    </location>
</feature>
<evidence type="ECO:0000256" key="6">
    <source>
        <dbReference type="ARBA" id="ARBA00022692"/>
    </source>
</evidence>
<dbReference type="CDD" id="cd00075">
    <property type="entry name" value="HATPase"/>
    <property type="match status" value="1"/>
</dbReference>
<evidence type="ECO:0000313" key="15">
    <source>
        <dbReference type="EMBL" id="GFG76046.1"/>
    </source>
</evidence>
<dbReference type="Pfam" id="PF00672">
    <property type="entry name" value="HAMP"/>
    <property type="match status" value="1"/>
</dbReference>
<dbReference type="PRINTS" id="PR00344">
    <property type="entry name" value="BCTRLSENSOR"/>
</dbReference>
<evidence type="ECO:0000256" key="5">
    <source>
        <dbReference type="ARBA" id="ARBA00022679"/>
    </source>
</evidence>
<evidence type="ECO:0000313" key="16">
    <source>
        <dbReference type="Proteomes" id="UP000465361"/>
    </source>
</evidence>
<dbReference type="CDD" id="cd00082">
    <property type="entry name" value="HisKA"/>
    <property type="match status" value="1"/>
</dbReference>
<keyword evidence="6 12" id="KW-0812">Transmembrane</keyword>
<keyword evidence="5" id="KW-0808">Transferase</keyword>
<dbReference type="InterPro" id="IPR003594">
    <property type="entry name" value="HATPase_dom"/>
</dbReference>
<evidence type="ECO:0000259" key="13">
    <source>
        <dbReference type="PROSITE" id="PS50109"/>
    </source>
</evidence>
<dbReference type="PANTHER" id="PTHR45436">
    <property type="entry name" value="SENSOR HISTIDINE KINASE YKOH"/>
    <property type="match status" value="1"/>
</dbReference>
<feature type="compositionally biased region" description="Pro residues" evidence="11">
    <location>
        <begin position="110"/>
        <end position="124"/>
    </location>
</feature>
<feature type="region of interest" description="Disordered" evidence="11">
    <location>
        <begin position="95"/>
        <end position="124"/>
    </location>
</feature>
<evidence type="ECO:0000256" key="2">
    <source>
        <dbReference type="ARBA" id="ARBA00004236"/>
    </source>
</evidence>
<comment type="caution">
    <text evidence="15">The sequence shown here is derived from an EMBL/GenBank/DDBJ whole genome shotgun (WGS) entry which is preliminary data.</text>
</comment>
<feature type="domain" description="HAMP" evidence="14">
    <location>
        <begin position="205"/>
        <end position="258"/>
    </location>
</feature>
<dbReference type="PROSITE" id="PS50109">
    <property type="entry name" value="HIS_KIN"/>
    <property type="match status" value="1"/>
</dbReference>
<feature type="domain" description="Histidine kinase" evidence="13">
    <location>
        <begin position="280"/>
        <end position="501"/>
    </location>
</feature>
<dbReference type="InterPro" id="IPR004358">
    <property type="entry name" value="Sig_transdc_His_kin-like_C"/>
</dbReference>
<reference evidence="15 16" key="1">
    <citation type="journal article" date="2019" name="Emerg. Microbes Infect.">
        <title>Comprehensive subspecies identification of 175 nontuberculous mycobacteria species based on 7547 genomic profiles.</title>
        <authorList>
            <person name="Matsumoto Y."/>
            <person name="Kinjo T."/>
            <person name="Motooka D."/>
            <person name="Nabeya D."/>
            <person name="Jung N."/>
            <person name="Uechi K."/>
            <person name="Horii T."/>
            <person name="Iida T."/>
            <person name="Fujita J."/>
            <person name="Nakamura S."/>
        </authorList>
    </citation>
    <scope>NUCLEOTIDE SEQUENCE [LARGE SCALE GENOMIC DNA]</scope>
    <source>
        <strain evidence="15 16">JCM 17322</strain>
    </source>
</reference>
<dbReference type="SUPFAM" id="SSF55874">
    <property type="entry name" value="ATPase domain of HSP90 chaperone/DNA topoisomerase II/histidine kinase"/>
    <property type="match status" value="1"/>
</dbReference>
<dbReference type="Gene3D" id="3.30.565.10">
    <property type="entry name" value="Histidine kinase-like ATPase, C-terminal domain"/>
    <property type="match status" value="1"/>
</dbReference>
<keyword evidence="16" id="KW-1185">Reference proteome</keyword>
<evidence type="ECO:0000256" key="11">
    <source>
        <dbReference type="SAM" id="MobiDB-lite"/>
    </source>
</evidence>